<dbReference type="PIRSF" id="PIRSF005900">
    <property type="entry name" value="Dps"/>
    <property type="match status" value="1"/>
</dbReference>
<dbReference type="Pfam" id="PF00210">
    <property type="entry name" value="Ferritin"/>
    <property type="match status" value="1"/>
</dbReference>
<dbReference type="PRINTS" id="PR01346">
    <property type="entry name" value="HELNAPAPROT"/>
</dbReference>
<evidence type="ECO:0000259" key="3">
    <source>
        <dbReference type="Pfam" id="PF00210"/>
    </source>
</evidence>
<dbReference type="GO" id="GO:0008199">
    <property type="term" value="F:ferric iron binding"/>
    <property type="evidence" value="ECO:0007669"/>
    <property type="project" value="InterPro"/>
</dbReference>
<dbReference type="Gene3D" id="1.20.1260.10">
    <property type="match status" value="1"/>
</dbReference>
<sequence>MKTLDYLGLDPKSTEKTVDGLQKLLASLQVYYTNLRGYHWNVKGVEFFGAHEKYEEYYDDTAEKVDEVAERILMLSGVPAHNFSEYLKVSVIKETGVVSNSKEIVKEILDSLKVLIALEREVLETASEGNDEGTVALMSDYISEQEKTVWMLTAYLS</sequence>
<evidence type="ECO:0000313" key="4">
    <source>
        <dbReference type="EMBL" id="SCD20567.1"/>
    </source>
</evidence>
<dbReference type="CDD" id="cd01043">
    <property type="entry name" value="DPS"/>
    <property type="match status" value="1"/>
</dbReference>
<dbReference type="InterPro" id="IPR002177">
    <property type="entry name" value="DPS_DNA-bd"/>
</dbReference>
<protein>
    <submittedName>
        <fullName evidence="4">DPS protein</fullName>
    </submittedName>
</protein>
<proteinExistence type="inferred from homology"/>
<evidence type="ECO:0000313" key="5">
    <source>
        <dbReference type="Proteomes" id="UP000187464"/>
    </source>
</evidence>
<dbReference type="InterPro" id="IPR008331">
    <property type="entry name" value="Ferritin_DPS_dom"/>
</dbReference>
<accession>A0A1R3T7J3</accession>
<dbReference type="AlphaFoldDB" id="A0A1R3T7J3"/>
<dbReference type="EMBL" id="LT605205">
    <property type="protein sequence ID" value="SCD20567.1"/>
    <property type="molecule type" value="Genomic_DNA"/>
</dbReference>
<dbReference type="SUPFAM" id="SSF47240">
    <property type="entry name" value="Ferritin-like"/>
    <property type="match status" value="1"/>
</dbReference>
<dbReference type="RefSeq" id="WP_019540677.1">
    <property type="nucleotide sequence ID" value="NZ_DAMBAO010000003.1"/>
</dbReference>
<comment type="similarity">
    <text evidence="1 2">Belongs to the Dps family.</text>
</comment>
<dbReference type="InterPro" id="IPR009078">
    <property type="entry name" value="Ferritin-like_SF"/>
</dbReference>
<name>A0A1R3T7J3_9BACT</name>
<feature type="domain" description="Ferritin/DPS" evidence="3">
    <location>
        <begin position="19"/>
        <end position="156"/>
    </location>
</feature>
<dbReference type="KEGG" id="psac:PSM36_1749"/>
<keyword evidence="5" id="KW-1185">Reference proteome</keyword>
<gene>
    <name evidence="4" type="ORF">PSM36_1749</name>
</gene>
<evidence type="ECO:0000256" key="2">
    <source>
        <dbReference type="RuleBase" id="RU003875"/>
    </source>
</evidence>
<reference evidence="5" key="1">
    <citation type="submission" date="2016-08" db="EMBL/GenBank/DDBJ databases">
        <authorList>
            <person name="Wibberg D."/>
        </authorList>
    </citation>
    <scope>NUCLEOTIDE SEQUENCE [LARGE SCALE GENOMIC DNA]</scope>
</reference>
<dbReference type="Proteomes" id="UP000187464">
    <property type="component" value="Chromosome I"/>
</dbReference>
<dbReference type="InterPro" id="IPR012347">
    <property type="entry name" value="Ferritin-like"/>
</dbReference>
<dbReference type="PANTHER" id="PTHR42932">
    <property type="entry name" value="GENERAL STRESS PROTEIN 20U"/>
    <property type="match status" value="1"/>
</dbReference>
<dbReference type="STRING" id="1642647.PSM36_1749"/>
<dbReference type="PANTHER" id="PTHR42932:SF1">
    <property type="entry name" value="GENERAL STRESS PROTEIN 20U"/>
    <property type="match status" value="1"/>
</dbReference>
<organism evidence="4 5">
    <name type="scientific">Proteiniphilum saccharofermentans</name>
    <dbReference type="NCBI Taxonomy" id="1642647"/>
    <lineage>
        <taxon>Bacteria</taxon>
        <taxon>Pseudomonadati</taxon>
        <taxon>Bacteroidota</taxon>
        <taxon>Bacteroidia</taxon>
        <taxon>Bacteroidales</taxon>
        <taxon>Dysgonomonadaceae</taxon>
        <taxon>Proteiniphilum</taxon>
    </lineage>
</organism>
<evidence type="ECO:0000256" key="1">
    <source>
        <dbReference type="ARBA" id="ARBA00009497"/>
    </source>
</evidence>